<dbReference type="EMBL" id="CP024923">
    <property type="protein sequence ID" value="ATY30643.1"/>
    <property type="molecule type" value="Genomic_DNA"/>
</dbReference>
<sequence>MGSVQFADEARRIAETFVEARRESRGLPEFPGDIPAALDQAYAVQDHAIAFDGRPIGGWKVGRINPPRDGVDRLAGPIFTDCIVDARAGLEMPIFGEGFGAAEAEFLLRLRAAPPAGKTSFTEEEAADLIDAVHVGIEIASSPFPGINDHGPTATISDFGNNNGLVIGPEIKDWRAANIKAWPVELDINGERIGAATAETMLDGPVGAVRFLLELMAARGIALQAGQWVSSGAVTGVHPVKPGDLVTCRFGDGFDVECKITAS</sequence>
<protein>
    <submittedName>
        <fullName evidence="1">2-keto-4-pentenoate hydratase</fullName>
    </submittedName>
</protein>
<dbReference type="PANTHER" id="PTHR30143">
    <property type="entry name" value="ACID HYDRATASE"/>
    <property type="match status" value="1"/>
</dbReference>
<dbReference type="InterPro" id="IPR036663">
    <property type="entry name" value="Fumarylacetoacetase_C_sf"/>
</dbReference>
<keyword evidence="2" id="KW-1185">Reference proteome</keyword>
<dbReference type="GO" id="GO:0005737">
    <property type="term" value="C:cytoplasm"/>
    <property type="evidence" value="ECO:0007669"/>
    <property type="project" value="TreeGrafter"/>
</dbReference>
<proteinExistence type="predicted"/>
<name>A0A2K8M9T6_9SPHN</name>
<accession>A0A2K8M9T6</accession>
<dbReference type="Gene3D" id="3.90.850.10">
    <property type="entry name" value="Fumarylacetoacetase-like, C-terminal domain"/>
    <property type="match status" value="1"/>
</dbReference>
<dbReference type="KEGG" id="sphc:CVN68_00410"/>
<dbReference type="GO" id="GO:0008684">
    <property type="term" value="F:2-oxopent-4-enoate hydratase activity"/>
    <property type="evidence" value="ECO:0007669"/>
    <property type="project" value="TreeGrafter"/>
</dbReference>
<dbReference type="Proteomes" id="UP000229081">
    <property type="component" value="Chromosome"/>
</dbReference>
<gene>
    <name evidence="1" type="ORF">CVN68_00410</name>
</gene>
<dbReference type="InterPro" id="IPR050772">
    <property type="entry name" value="Hydratase-Decarb/MhpD_sf"/>
</dbReference>
<dbReference type="RefSeq" id="WP_100280458.1">
    <property type="nucleotide sequence ID" value="NZ_CP024923.1"/>
</dbReference>
<dbReference type="AlphaFoldDB" id="A0A2K8M9T6"/>
<dbReference type="OrthoDB" id="9792137at2"/>
<organism evidence="1 2">
    <name type="scientific">Sphingomonas psychrotolerans</name>
    <dbReference type="NCBI Taxonomy" id="1327635"/>
    <lineage>
        <taxon>Bacteria</taxon>
        <taxon>Pseudomonadati</taxon>
        <taxon>Pseudomonadota</taxon>
        <taxon>Alphaproteobacteria</taxon>
        <taxon>Sphingomonadales</taxon>
        <taxon>Sphingomonadaceae</taxon>
        <taxon>Sphingomonas</taxon>
    </lineage>
</organism>
<dbReference type="SUPFAM" id="SSF56529">
    <property type="entry name" value="FAH"/>
    <property type="match status" value="1"/>
</dbReference>
<evidence type="ECO:0000313" key="1">
    <source>
        <dbReference type="EMBL" id="ATY30643.1"/>
    </source>
</evidence>
<evidence type="ECO:0000313" key="2">
    <source>
        <dbReference type="Proteomes" id="UP000229081"/>
    </source>
</evidence>
<dbReference type="PANTHER" id="PTHR30143:SF0">
    <property type="entry name" value="2-KETO-4-PENTENOATE HYDRATASE"/>
    <property type="match status" value="1"/>
</dbReference>
<reference evidence="1 2" key="1">
    <citation type="submission" date="2017-11" db="EMBL/GenBank/DDBJ databases">
        <title>Complete genome sequence of Sphingomonas sp. Strain Cra20, a psychrotolerant potential plant growth promoting rhizobacteria.</title>
        <authorList>
            <person name="Luo Y."/>
        </authorList>
    </citation>
    <scope>NUCLEOTIDE SEQUENCE [LARGE SCALE GENOMIC DNA]</scope>
    <source>
        <strain evidence="1 2">Cra20</strain>
    </source>
</reference>